<sequence>MATTEAVSNDIVDRTRRIEFLEAVRGIAATLVVLQHLLADEFPAYQRWTYHHLDLGRVGVVAFFLVSGYVIPLSLSGQTLRTFATRRFFRLYPSYWVALALYLALHFDEIVRQVGTPGLVLNVLMVHGMVGIVSALPPAWTLSIELIFYLQSAAAKAVRRLDISAYLGLAWLALYLLLCLVEWKTSRAMPTTLPALLFTAGVGHALWLRDRSGSRAWLPLLLAGVVLVPAGAVLGADPDGQWPPFTYSVSFLAGIALFVGCRALRRHEFGRPLLFAGAISYAVYLFHPIVIDILHRRSGLPDGPVFVIVNLLVIPLVGWLVHRLLERPSIETGRRWTRRWVPSASAGSTT</sequence>
<accession>A0A8J3QPK9</accession>
<feature type="transmembrane region" description="Helical" evidence="1">
    <location>
        <begin position="119"/>
        <end position="142"/>
    </location>
</feature>
<keyword evidence="1" id="KW-0812">Transmembrane</keyword>
<proteinExistence type="predicted"/>
<feature type="transmembrane region" description="Helical" evidence="1">
    <location>
        <begin position="303"/>
        <end position="325"/>
    </location>
</feature>
<dbReference type="PANTHER" id="PTHR23028">
    <property type="entry name" value="ACETYLTRANSFERASE"/>
    <property type="match status" value="1"/>
</dbReference>
<reference evidence="3" key="1">
    <citation type="submission" date="2021-01" db="EMBL/GenBank/DDBJ databases">
        <title>Whole genome shotgun sequence of Rugosimonospora africana NBRC 104875.</title>
        <authorList>
            <person name="Komaki H."/>
            <person name="Tamura T."/>
        </authorList>
    </citation>
    <scope>NUCLEOTIDE SEQUENCE</scope>
    <source>
        <strain evidence="3">NBRC 104875</strain>
    </source>
</reference>
<evidence type="ECO:0000313" key="3">
    <source>
        <dbReference type="EMBL" id="GIH14089.1"/>
    </source>
</evidence>
<evidence type="ECO:0000313" key="4">
    <source>
        <dbReference type="Proteomes" id="UP000642748"/>
    </source>
</evidence>
<feature type="transmembrane region" description="Helical" evidence="1">
    <location>
        <begin position="58"/>
        <end position="76"/>
    </location>
</feature>
<feature type="transmembrane region" description="Helical" evidence="1">
    <location>
        <begin position="163"/>
        <end position="183"/>
    </location>
</feature>
<feature type="transmembrane region" description="Helical" evidence="1">
    <location>
        <begin position="273"/>
        <end position="291"/>
    </location>
</feature>
<dbReference type="Pfam" id="PF01757">
    <property type="entry name" value="Acyl_transf_3"/>
    <property type="match status" value="1"/>
</dbReference>
<keyword evidence="1" id="KW-0472">Membrane</keyword>
<evidence type="ECO:0000256" key="1">
    <source>
        <dbReference type="SAM" id="Phobius"/>
    </source>
</evidence>
<dbReference type="RefSeq" id="WP_203917756.1">
    <property type="nucleotide sequence ID" value="NZ_BONZ01000021.1"/>
</dbReference>
<feature type="transmembrane region" description="Helical" evidence="1">
    <location>
        <begin position="189"/>
        <end position="209"/>
    </location>
</feature>
<dbReference type="PANTHER" id="PTHR23028:SF131">
    <property type="entry name" value="BLR2367 PROTEIN"/>
    <property type="match status" value="1"/>
</dbReference>
<feature type="transmembrane region" description="Helical" evidence="1">
    <location>
        <begin position="88"/>
        <end position="107"/>
    </location>
</feature>
<gene>
    <name evidence="3" type="ORF">Raf01_22610</name>
</gene>
<comment type="caution">
    <text evidence="3">The sequence shown here is derived from an EMBL/GenBank/DDBJ whole genome shotgun (WGS) entry which is preliminary data.</text>
</comment>
<keyword evidence="3" id="KW-0808">Transferase</keyword>
<dbReference type="EMBL" id="BONZ01000021">
    <property type="protein sequence ID" value="GIH14089.1"/>
    <property type="molecule type" value="Genomic_DNA"/>
</dbReference>
<dbReference type="InterPro" id="IPR002656">
    <property type="entry name" value="Acyl_transf_3_dom"/>
</dbReference>
<dbReference type="GO" id="GO:0016020">
    <property type="term" value="C:membrane"/>
    <property type="evidence" value="ECO:0007669"/>
    <property type="project" value="TreeGrafter"/>
</dbReference>
<keyword evidence="3" id="KW-0012">Acyltransferase</keyword>
<dbReference type="GO" id="GO:0000271">
    <property type="term" value="P:polysaccharide biosynthetic process"/>
    <property type="evidence" value="ECO:0007669"/>
    <property type="project" value="TreeGrafter"/>
</dbReference>
<evidence type="ECO:0000259" key="2">
    <source>
        <dbReference type="Pfam" id="PF01757"/>
    </source>
</evidence>
<feature type="domain" description="Acyltransferase 3" evidence="2">
    <location>
        <begin position="19"/>
        <end position="318"/>
    </location>
</feature>
<name>A0A8J3QPK9_9ACTN</name>
<dbReference type="Proteomes" id="UP000642748">
    <property type="component" value="Unassembled WGS sequence"/>
</dbReference>
<feature type="transmembrane region" description="Helical" evidence="1">
    <location>
        <begin position="216"/>
        <end position="236"/>
    </location>
</feature>
<dbReference type="InterPro" id="IPR050879">
    <property type="entry name" value="Acyltransferase_3"/>
</dbReference>
<dbReference type="AlphaFoldDB" id="A0A8J3QPK9"/>
<keyword evidence="4" id="KW-1185">Reference proteome</keyword>
<feature type="transmembrane region" description="Helical" evidence="1">
    <location>
        <begin position="20"/>
        <end position="38"/>
    </location>
</feature>
<feature type="transmembrane region" description="Helical" evidence="1">
    <location>
        <begin position="242"/>
        <end position="261"/>
    </location>
</feature>
<protein>
    <submittedName>
        <fullName evidence="3">Acyltransferase</fullName>
    </submittedName>
</protein>
<organism evidence="3 4">
    <name type="scientific">Rugosimonospora africana</name>
    <dbReference type="NCBI Taxonomy" id="556532"/>
    <lineage>
        <taxon>Bacteria</taxon>
        <taxon>Bacillati</taxon>
        <taxon>Actinomycetota</taxon>
        <taxon>Actinomycetes</taxon>
        <taxon>Micromonosporales</taxon>
        <taxon>Micromonosporaceae</taxon>
        <taxon>Rugosimonospora</taxon>
    </lineage>
</organism>
<dbReference type="GO" id="GO:0016747">
    <property type="term" value="F:acyltransferase activity, transferring groups other than amino-acyl groups"/>
    <property type="evidence" value="ECO:0007669"/>
    <property type="project" value="InterPro"/>
</dbReference>
<keyword evidence="1" id="KW-1133">Transmembrane helix</keyword>